<dbReference type="Pfam" id="PF02210">
    <property type="entry name" value="Laminin_G_2"/>
    <property type="match status" value="5"/>
</dbReference>
<keyword evidence="8" id="KW-0175">Coiled coil</keyword>
<dbReference type="InterPro" id="IPR010307">
    <property type="entry name" value="Laminin_dom_II"/>
</dbReference>
<dbReference type="GO" id="GO:0030334">
    <property type="term" value="P:regulation of cell migration"/>
    <property type="evidence" value="ECO:0007669"/>
    <property type="project" value="InterPro"/>
</dbReference>
<feature type="domain" description="Laminin G" evidence="14">
    <location>
        <begin position="1276"/>
        <end position="1440"/>
    </location>
</feature>
<dbReference type="SMART" id="SM00180">
    <property type="entry name" value="EGF_Lam"/>
    <property type="match status" value="5"/>
</dbReference>
<evidence type="ECO:0000256" key="12">
    <source>
        <dbReference type="PROSITE-ProRule" id="PRU00460"/>
    </source>
</evidence>
<dbReference type="GO" id="GO:0005102">
    <property type="term" value="F:signaling receptor binding"/>
    <property type="evidence" value="ECO:0007669"/>
    <property type="project" value="InterPro"/>
</dbReference>
<dbReference type="PRINTS" id="PR00011">
    <property type="entry name" value="EGFLAMININ"/>
</dbReference>
<evidence type="ECO:0000259" key="15">
    <source>
        <dbReference type="PROSITE" id="PS50027"/>
    </source>
</evidence>
<comment type="caution">
    <text evidence="16">The sequence shown here is derived from an EMBL/GenBank/DDBJ whole genome shotgun (WGS) entry which is preliminary data.</text>
</comment>
<dbReference type="SUPFAM" id="SSF49899">
    <property type="entry name" value="Concanavalin A-like lectins/glucanases"/>
    <property type="match status" value="5"/>
</dbReference>
<proteinExistence type="predicted"/>
<accession>A0A9D3P0K3</accession>
<feature type="domain" description="Laminin EGF-like" evidence="15">
    <location>
        <begin position="149"/>
        <end position="202"/>
    </location>
</feature>
<keyword evidence="7" id="KW-0130">Cell adhesion</keyword>
<keyword evidence="2" id="KW-0964">Secreted</keyword>
<keyword evidence="3" id="KW-0272">Extracellular matrix</keyword>
<dbReference type="EMBL" id="JAHKSW010000006">
    <property type="protein sequence ID" value="KAG7331891.1"/>
    <property type="molecule type" value="Genomic_DNA"/>
</dbReference>
<evidence type="ECO:0000256" key="6">
    <source>
        <dbReference type="ARBA" id="ARBA00022869"/>
    </source>
</evidence>
<feature type="domain" description="Laminin EGF-like" evidence="15">
    <location>
        <begin position="43"/>
        <end position="92"/>
    </location>
</feature>
<dbReference type="CDD" id="cd00055">
    <property type="entry name" value="EGF_Lam"/>
    <property type="match status" value="5"/>
</dbReference>
<dbReference type="Pfam" id="PF06009">
    <property type="entry name" value="Laminin_II"/>
    <property type="match status" value="1"/>
</dbReference>
<feature type="disulfide bond" evidence="12">
    <location>
        <begin position="270"/>
        <end position="279"/>
    </location>
</feature>
<sequence>MSSVVLLVVFSCVFPELFAQQEPVYTVCTRGFFLSEQHICLPCNCKGHAQDCEDITGVCIDCQDHSTGDFCERCEDGYVLQVSHDGQHECRPCACPVASESNNFATHCDVRGAALRCVCQDGYAGHYCERCAPGYYGNPIRAGDSCKKCDCNGNSDPNLIFNECHNVTGQCLHCYHNTAGHNCERCAHGYYGDAISAKDCRKCECNQCGTASCDDRTGVCHCKPGVTGHLCDRCEDGHSGFSSCMGCRKCECASAALHSSCNTLTQACQCRPGAGGRYCDRCLPGYWDYTHTGCKKCDCPEGNCDVHTGECLPEMSQVSECSIDCDECIWHLIGDVRQSNKTVDQLRNSVLNISTGAAAHDRLKYYNYTAHTLSVQFVGWRNKSAVLRKHTGELEEETVHLQTDTELLTHQEEGVMSVGKQVDSDTLRSLTLAEMLAANLTSLNVLIEDMISDWEVYRVQQEVDPEQQNQKESEAEHMLSHMRGVNLTPKQSLATQENTHTHQLLQNVRQMEKSVLLMEGRVPAVRQLMKRFSSSLTHGQIFLHKAHDTLQQTHNTHSHNLLHLQRREANKHHLMKNYNAVNQTVMEANDTLVNAAVGVADLDTMVKNVTEYHAEVDGAAVLIQERTDQLSKADHNLVQRATEHAQDLQRHAHELQHNLRGSDTHGFVQKALDASKVYDNIVKYINESDEISASTLNMSIRTEDALGALKSQLNSLKTQSSDMFKESVTRNSEYTEVDTTVTDTKKYIEETRDMLQTSRVTLEEHVKNMNTIQRVRKLQSTQEAAERALNHSAEVLGVVTPIREQVEEWSRNMRNNQYSTSAYEQAVDSARNTVEDLSAIIPQLLTKLHDVEEKKPVNVSTNIMRVRELIAQARSVASKVQVSMKFNGQSSVELHPPADVEELKVVTSISLYVRVDPDSDPIEDRFLLYLGDKNGRKDYMGVAIKNDNLVFVYNLGGDDVEIPLSSKPVSSWPPVFNHVRVERLGRHGKVYLTVPSQEAVAEQKFIQKGEWDGTESLFHLDPRDTVFIIGGAPPDIKLPPALSLAPFVGCIELASLNNDVISLYNFKKLHEMDVEVSKPCPRYKLAFSQGRVASYLFDGSGYALVRNIERRGRISVVTRFDIEVRTVAHDGVLFLMVNEGQFFVLEIRNGFLRLVYDFGFANGPIVLEGNLTKLQINDARYHEVSVIYHQSKKVILLVDRSFVKSTENEKKTLPFNDIYIGGVPSDVLHSRPEFSSLIGLKGCVKGFQFQKKDFNLLEEPGTIGISSGCPEESFMSRKAYFTGDGYLSSTAKISPLSSFEGGMSFRTTQPSGLLFYHRDGTDEFSLSLENGAVVLHSRGTKVKSKKHYSDGRPHFLVASVTKNKFQLVVDDRDRQEKKNPGSGPHTDGLQEFYYGGSVHSNINNFTGCISYAYISRQDRDVEAEDFQRYSKNVGVSLQDCPLQKPPTAVRHTRSARHTPDHTHSAPHTPVALHQRWRMTPILPQSILGVQDGPQVGPEKKTTPCSLSPHPGAVRNGHYFSGHSRHEYDSIAEVIRERSEFSMSVRTHSEQGVIVCVCGQGDDDDEDFMALFLSHGKLFFTFGSARHVLQLHSTHTYNDGSWHEVVFNRHADRALLLVDGVMVMEENLLNFTLKLQDPLNVGGVPAACATKNMKVRSGFSGCVRDLRLNGHFLSSIPRSFGVTPCFEGASEAGMFFFEEGGYTVLDQFLSLDGQLEVVMELRPRVTSALLLHFSITPEENLSIYLQHGQVFVQVDNETYTVNVPPRDNICDGNWHRVKVVRDISGLRLDVDGEQKHVMRKRFPVEKHSVLVPVYIGGTPEDIALPVSLKMKRSYTGCVRNLSINHHTVNFKRSMLVNGAVRVDGCPLT</sequence>
<dbReference type="SMART" id="SM00181">
    <property type="entry name" value="EGF"/>
    <property type="match status" value="5"/>
</dbReference>
<dbReference type="Pfam" id="PF00053">
    <property type="entry name" value="EGF_laminin"/>
    <property type="match status" value="5"/>
</dbReference>
<gene>
    <name evidence="16" type="ORF">KOW79_005860</name>
</gene>
<dbReference type="InterPro" id="IPR050372">
    <property type="entry name" value="Neurexin-related_CASP"/>
</dbReference>
<feature type="chain" id="PRO_5039147669" description="Laminin, alpha 4" evidence="13">
    <location>
        <begin position="20"/>
        <end position="1867"/>
    </location>
</feature>
<evidence type="ECO:0000256" key="11">
    <source>
        <dbReference type="ARBA" id="ARBA00023292"/>
    </source>
</evidence>
<keyword evidence="4 13" id="KW-0732">Signal</keyword>
<dbReference type="SUPFAM" id="SSF57196">
    <property type="entry name" value="EGF/Laminin"/>
    <property type="match status" value="3"/>
</dbReference>
<dbReference type="GO" id="GO:0005576">
    <property type="term" value="C:extracellular region"/>
    <property type="evidence" value="ECO:0007669"/>
    <property type="project" value="UniProtKB-ARBA"/>
</dbReference>
<dbReference type="GO" id="GO:0045995">
    <property type="term" value="P:regulation of embryonic development"/>
    <property type="evidence" value="ECO:0007669"/>
    <property type="project" value="InterPro"/>
</dbReference>
<dbReference type="FunFam" id="2.10.25.10:FF:000051">
    <property type="entry name" value="Laminin subunit alpha 4"/>
    <property type="match status" value="1"/>
</dbReference>
<dbReference type="CDD" id="cd00110">
    <property type="entry name" value="LamG"/>
    <property type="match status" value="5"/>
</dbReference>
<feature type="domain" description="Laminin EGF-like" evidence="15">
    <location>
        <begin position="250"/>
        <end position="296"/>
    </location>
</feature>
<protein>
    <recommendedName>
        <fullName evidence="18">Laminin, alpha 4</fullName>
    </recommendedName>
</protein>
<dbReference type="Pfam" id="PF06008">
    <property type="entry name" value="Laminin_I"/>
    <property type="match status" value="1"/>
</dbReference>
<feature type="signal peptide" evidence="13">
    <location>
        <begin position="1"/>
        <end position="19"/>
    </location>
</feature>
<dbReference type="FunFam" id="2.10.25.10:FF:000033">
    <property type="entry name" value="Laminin subunit alpha 2"/>
    <property type="match status" value="1"/>
</dbReference>
<feature type="disulfide bond" evidence="12">
    <location>
        <begin position="119"/>
        <end position="128"/>
    </location>
</feature>
<dbReference type="PROSITE" id="PS50025">
    <property type="entry name" value="LAM_G_DOMAIN"/>
    <property type="match status" value="5"/>
</dbReference>
<dbReference type="FunFam" id="2.10.25.10:FF:000188">
    <property type="entry name" value="Laminin subunit gamma 2"/>
    <property type="match status" value="1"/>
</dbReference>
<feature type="disulfide bond" evidence="12">
    <location>
        <begin position="174"/>
        <end position="183"/>
    </location>
</feature>
<evidence type="ECO:0000256" key="8">
    <source>
        <dbReference type="ARBA" id="ARBA00023054"/>
    </source>
</evidence>
<evidence type="ECO:0000256" key="13">
    <source>
        <dbReference type="SAM" id="SignalP"/>
    </source>
</evidence>
<dbReference type="OrthoDB" id="5836593at2759"/>
<feature type="disulfide bond" evidence="12">
    <location>
        <begin position="186"/>
        <end position="200"/>
    </location>
</feature>
<dbReference type="GO" id="GO:0043256">
    <property type="term" value="C:laminin complex"/>
    <property type="evidence" value="ECO:0007669"/>
    <property type="project" value="UniProtKB-ARBA"/>
</dbReference>
<feature type="disulfide bond" evidence="12">
    <location>
        <begin position="62"/>
        <end position="71"/>
    </location>
</feature>
<dbReference type="GO" id="GO:0007155">
    <property type="term" value="P:cell adhesion"/>
    <property type="evidence" value="ECO:0007669"/>
    <property type="project" value="UniProtKB-KW"/>
</dbReference>
<feature type="domain" description="Laminin EGF-like" evidence="15">
    <location>
        <begin position="203"/>
        <end position="249"/>
    </location>
</feature>
<evidence type="ECO:0000313" key="16">
    <source>
        <dbReference type="EMBL" id="KAG7331891.1"/>
    </source>
</evidence>
<dbReference type="Gene3D" id="2.60.120.200">
    <property type="match status" value="5"/>
</dbReference>
<feature type="disulfide bond" evidence="12">
    <location>
        <begin position="222"/>
        <end position="231"/>
    </location>
</feature>
<keyword evidence="6" id="KW-0084">Basement membrane</keyword>
<evidence type="ECO:0000256" key="10">
    <source>
        <dbReference type="ARBA" id="ARBA00023180"/>
    </source>
</evidence>
<dbReference type="PANTHER" id="PTHR15036:SF47">
    <property type="entry name" value="LAMININ SUBUNIT ALPHA-4"/>
    <property type="match status" value="1"/>
</dbReference>
<evidence type="ECO:0000256" key="1">
    <source>
        <dbReference type="ARBA" id="ARBA00004302"/>
    </source>
</evidence>
<comment type="subcellular location">
    <subcellularLocation>
        <location evidence="1">Secreted</location>
        <location evidence="1">Extracellular space</location>
        <location evidence="1">Extracellular matrix</location>
        <location evidence="1">Basement membrane</location>
    </subcellularLocation>
</comment>
<dbReference type="InterPro" id="IPR013320">
    <property type="entry name" value="ConA-like_dom_sf"/>
</dbReference>
<keyword evidence="17" id="KW-1185">Reference proteome</keyword>
<keyword evidence="11 12" id="KW-0424">Laminin EGF-like domain</keyword>
<dbReference type="InterPro" id="IPR001791">
    <property type="entry name" value="Laminin_G"/>
</dbReference>
<evidence type="ECO:0000256" key="4">
    <source>
        <dbReference type="ARBA" id="ARBA00022729"/>
    </source>
</evidence>
<feature type="domain" description="Laminin G" evidence="14">
    <location>
        <begin position="1092"/>
        <end position="1269"/>
    </location>
</feature>
<feature type="domain" description="Laminin G" evidence="14">
    <location>
        <begin position="1691"/>
        <end position="1864"/>
    </location>
</feature>
<feature type="domain" description="Laminin G" evidence="14">
    <location>
        <begin position="1514"/>
        <end position="1684"/>
    </location>
</feature>
<evidence type="ECO:0000259" key="14">
    <source>
        <dbReference type="PROSITE" id="PS50025"/>
    </source>
</evidence>
<dbReference type="PROSITE" id="PS01248">
    <property type="entry name" value="EGF_LAM_1"/>
    <property type="match status" value="2"/>
</dbReference>
<dbReference type="InterPro" id="IPR009254">
    <property type="entry name" value="Laminin_aI"/>
</dbReference>
<dbReference type="InterPro" id="IPR002049">
    <property type="entry name" value="LE_dom"/>
</dbReference>
<keyword evidence="10" id="KW-0325">Glycoprotein</keyword>
<dbReference type="Proteomes" id="UP000824219">
    <property type="component" value="Linkage Group LG06"/>
</dbReference>
<feature type="domain" description="Laminin G" evidence="14">
    <location>
        <begin position="881"/>
        <end position="1080"/>
    </location>
</feature>
<evidence type="ECO:0000256" key="5">
    <source>
        <dbReference type="ARBA" id="ARBA00022737"/>
    </source>
</evidence>
<dbReference type="SMART" id="SM00282">
    <property type="entry name" value="LamG"/>
    <property type="match status" value="5"/>
</dbReference>
<comment type="caution">
    <text evidence="12">Lacks conserved residue(s) required for the propagation of feature annotation.</text>
</comment>
<evidence type="ECO:0000313" key="17">
    <source>
        <dbReference type="Proteomes" id="UP000824219"/>
    </source>
</evidence>
<dbReference type="PANTHER" id="PTHR15036">
    <property type="entry name" value="PIKACHURIN-LIKE PROTEIN"/>
    <property type="match status" value="1"/>
</dbReference>
<dbReference type="InterPro" id="IPR000742">
    <property type="entry name" value="EGF"/>
</dbReference>
<organism evidence="16 17">
    <name type="scientific">Hemibagrus wyckioides</name>
    <dbReference type="NCBI Taxonomy" id="337641"/>
    <lineage>
        <taxon>Eukaryota</taxon>
        <taxon>Metazoa</taxon>
        <taxon>Chordata</taxon>
        <taxon>Craniata</taxon>
        <taxon>Vertebrata</taxon>
        <taxon>Euteleostomi</taxon>
        <taxon>Actinopterygii</taxon>
        <taxon>Neopterygii</taxon>
        <taxon>Teleostei</taxon>
        <taxon>Ostariophysi</taxon>
        <taxon>Siluriformes</taxon>
        <taxon>Bagridae</taxon>
        <taxon>Hemibagrus</taxon>
    </lineage>
</organism>
<dbReference type="PROSITE" id="PS50027">
    <property type="entry name" value="EGF_LAM_2"/>
    <property type="match status" value="5"/>
</dbReference>
<evidence type="ECO:0008006" key="18">
    <source>
        <dbReference type="Google" id="ProtNLM"/>
    </source>
</evidence>
<dbReference type="Gene3D" id="2.10.25.10">
    <property type="entry name" value="Laminin"/>
    <property type="match status" value="5"/>
</dbReference>
<feature type="domain" description="Laminin EGF-like" evidence="15">
    <location>
        <begin position="93"/>
        <end position="148"/>
    </location>
</feature>
<evidence type="ECO:0000256" key="3">
    <source>
        <dbReference type="ARBA" id="ARBA00022530"/>
    </source>
</evidence>
<evidence type="ECO:0000256" key="9">
    <source>
        <dbReference type="ARBA" id="ARBA00023157"/>
    </source>
</evidence>
<evidence type="ECO:0000256" key="2">
    <source>
        <dbReference type="ARBA" id="ARBA00022525"/>
    </source>
</evidence>
<keyword evidence="9 12" id="KW-1015">Disulfide bond</keyword>
<reference evidence="16 17" key="1">
    <citation type="submission" date="2021-06" db="EMBL/GenBank/DDBJ databases">
        <title>Chromosome-level genome assembly of the red-tail catfish (Hemibagrus wyckioides).</title>
        <authorList>
            <person name="Shao F."/>
        </authorList>
    </citation>
    <scope>NUCLEOTIDE SEQUENCE [LARGE SCALE GENOMIC DNA]</scope>
    <source>
        <strain evidence="16">EC202008001</strain>
        <tissue evidence="16">Blood</tissue>
    </source>
</reference>
<keyword evidence="5" id="KW-0677">Repeat</keyword>
<evidence type="ECO:0000256" key="7">
    <source>
        <dbReference type="ARBA" id="ARBA00022889"/>
    </source>
</evidence>
<name>A0A9D3P0K3_9TELE</name>
<dbReference type="GO" id="GO:0030155">
    <property type="term" value="P:regulation of cell adhesion"/>
    <property type="evidence" value="ECO:0007669"/>
    <property type="project" value="InterPro"/>
</dbReference>